<evidence type="ECO:0000259" key="2">
    <source>
        <dbReference type="Pfam" id="PF00188"/>
    </source>
</evidence>
<feature type="compositionally biased region" description="Gly residues" evidence="1">
    <location>
        <begin position="1"/>
        <end position="11"/>
    </location>
</feature>
<dbReference type="EMBL" id="APAT01000005">
    <property type="protein sequence ID" value="EMP57315.1"/>
    <property type="molecule type" value="Genomic_DNA"/>
</dbReference>
<proteinExistence type="predicted"/>
<dbReference type="eggNOG" id="COG2340">
    <property type="taxonomic scope" value="Bacteria"/>
</dbReference>
<dbReference type="Pfam" id="PF00188">
    <property type="entry name" value="CAP"/>
    <property type="match status" value="1"/>
</dbReference>
<name>M7CYJ3_9GAMM</name>
<feature type="region of interest" description="Disordered" evidence="1">
    <location>
        <begin position="1"/>
        <end position="33"/>
    </location>
</feature>
<dbReference type="SUPFAM" id="SSF55797">
    <property type="entry name" value="PR-1-like"/>
    <property type="match status" value="1"/>
</dbReference>
<evidence type="ECO:0000256" key="1">
    <source>
        <dbReference type="SAM" id="MobiDB-lite"/>
    </source>
</evidence>
<gene>
    <name evidence="3" type="ORF">MSNKSG1_01803</name>
</gene>
<organism evidence="3 4">
    <name type="scientific">Marinobacter santoriniensis NKSG1</name>
    <dbReference type="NCBI Taxonomy" id="1288826"/>
    <lineage>
        <taxon>Bacteria</taxon>
        <taxon>Pseudomonadati</taxon>
        <taxon>Pseudomonadota</taxon>
        <taxon>Gammaproteobacteria</taxon>
        <taxon>Pseudomonadales</taxon>
        <taxon>Marinobacteraceae</taxon>
        <taxon>Marinobacter</taxon>
    </lineage>
</organism>
<dbReference type="GO" id="GO:0008233">
    <property type="term" value="F:peptidase activity"/>
    <property type="evidence" value="ECO:0007669"/>
    <property type="project" value="UniProtKB-KW"/>
</dbReference>
<dbReference type="Gene3D" id="3.40.33.10">
    <property type="entry name" value="CAP"/>
    <property type="match status" value="1"/>
</dbReference>
<sequence>MAGCGGGGGSGADTQSSSSAVSDEVQSNTTNKAHPTTIMVDGCAVEEYQAAMLEYVNAARSKARSCGSEDFPPAPPVQYSCAIQGAATEHSQDMATNNFFSHTGSDGLRVGDRVTATGYDWSVVGENIAAGYDQVDGVMKAWLESPGHCRNIMDARFQEFAVKRVDTTTADYPNYWTQVFADPR</sequence>
<dbReference type="InterPro" id="IPR014044">
    <property type="entry name" value="CAP_dom"/>
</dbReference>
<protein>
    <submittedName>
        <fullName evidence="3">Secreted trypsin-like serine protease</fullName>
    </submittedName>
</protein>
<dbReference type="PANTHER" id="PTHR31157">
    <property type="entry name" value="SCP DOMAIN-CONTAINING PROTEIN"/>
    <property type="match status" value="1"/>
</dbReference>
<dbReference type="Proteomes" id="UP000011960">
    <property type="component" value="Unassembled WGS sequence"/>
</dbReference>
<feature type="compositionally biased region" description="Low complexity" evidence="1">
    <location>
        <begin position="12"/>
        <end position="27"/>
    </location>
</feature>
<dbReference type="GO" id="GO:0006508">
    <property type="term" value="P:proteolysis"/>
    <property type="evidence" value="ECO:0007669"/>
    <property type="project" value="UniProtKB-KW"/>
</dbReference>
<comment type="caution">
    <text evidence="3">The sequence shown here is derived from an EMBL/GenBank/DDBJ whole genome shotgun (WGS) entry which is preliminary data.</text>
</comment>
<reference evidence="3 4" key="1">
    <citation type="journal article" date="2013" name="Genome Announc.">
        <title>Genome Sequence of Hydrothermal Arsenic-Respiring Bacterium Marinobacter santoriniensis NKSG1T.</title>
        <authorList>
            <person name="Handley K.M."/>
            <person name="Upton M."/>
            <person name="Beatson S.A."/>
            <person name="Hery M."/>
            <person name="Lloyd J.R."/>
        </authorList>
    </citation>
    <scope>NUCLEOTIDE SEQUENCE [LARGE SCALE GENOMIC DNA]</scope>
    <source>
        <strain evidence="3 4">NKSG1</strain>
    </source>
</reference>
<dbReference type="STRING" id="1288826.MSNKSG1_01803"/>
<keyword evidence="3" id="KW-0645">Protease</keyword>
<dbReference type="InterPro" id="IPR035940">
    <property type="entry name" value="CAP_sf"/>
</dbReference>
<accession>M7CYJ3</accession>
<evidence type="ECO:0000313" key="4">
    <source>
        <dbReference type="Proteomes" id="UP000011960"/>
    </source>
</evidence>
<keyword evidence="4" id="KW-1185">Reference proteome</keyword>
<dbReference type="CDD" id="cd05379">
    <property type="entry name" value="CAP_bacterial"/>
    <property type="match status" value="1"/>
</dbReference>
<dbReference type="PATRIC" id="fig|1288826.3.peg.343"/>
<feature type="domain" description="SCP" evidence="2">
    <location>
        <begin position="54"/>
        <end position="180"/>
    </location>
</feature>
<dbReference type="AlphaFoldDB" id="M7CYJ3"/>
<dbReference type="PANTHER" id="PTHR31157:SF1">
    <property type="entry name" value="SCP DOMAIN-CONTAINING PROTEIN"/>
    <property type="match status" value="1"/>
</dbReference>
<keyword evidence="3" id="KW-0378">Hydrolase</keyword>
<evidence type="ECO:0000313" key="3">
    <source>
        <dbReference type="EMBL" id="EMP57315.1"/>
    </source>
</evidence>